<evidence type="ECO:0000313" key="5">
    <source>
        <dbReference type="Proteomes" id="UP001417504"/>
    </source>
</evidence>
<dbReference type="Pfam" id="PF00005">
    <property type="entry name" value="ABC_tran"/>
    <property type="match status" value="1"/>
</dbReference>
<dbReference type="InterPro" id="IPR050173">
    <property type="entry name" value="ABC_transporter_C-like"/>
</dbReference>
<keyword evidence="5" id="KW-1185">Reference proteome</keyword>
<keyword evidence="1" id="KW-0547">Nucleotide-binding</keyword>
<evidence type="ECO:0000259" key="3">
    <source>
        <dbReference type="Pfam" id="PF00005"/>
    </source>
</evidence>
<dbReference type="InterPro" id="IPR027417">
    <property type="entry name" value="P-loop_NTPase"/>
</dbReference>
<dbReference type="GO" id="GO:0042626">
    <property type="term" value="F:ATPase-coupled transmembrane transporter activity"/>
    <property type="evidence" value="ECO:0007669"/>
    <property type="project" value="TreeGrafter"/>
</dbReference>
<dbReference type="PANTHER" id="PTHR24223">
    <property type="entry name" value="ATP-BINDING CASSETTE SUB-FAMILY C"/>
    <property type="match status" value="1"/>
</dbReference>
<dbReference type="GO" id="GO:0016887">
    <property type="term" value="F:ATP hydrolysis activity"/>
    <property type="evidence" value="ECO:0007669"/>
    <property type="project" value="InterPro"/>
</dbReference>
<dbReference type="PANTHER" id="PTHR24223:SF415">
    <property type="entry name" value="FI20190P1"/>
    <property type="match status" value="1"/>
</dbReference>
<organism evidence="4 5">
    <name type="scientific">Stephania japonica</name>
    <dbReference type="NCBI Taxonomy" id="461633"/>
    <lineage>
        <taxon>Eukaryota</taxon>
        <taxon>Viridiplantae</taxon>
        <taxon>Streptophyta</taxon>
        <taxon>Embryophyta</taxon>
        <taxon>Tracheophyta</taxon>
        <taxon>Spermatophyta</taxon>
        <taxon>Magnoliopsida</taxon>
        <taxon>Ranunculales</taxon>
        <taxon>Menispermaceae</taxon>
        <taxon>Menispermoideae</taxon>
        <taxon>Cissampelideae</taxon>
        <taxon>Stephania</taxon>
    </lineage>
</organism>
<dbReference type="GO" id="GO:0016020">
    <property type="term" value="C:membrane"/>
    <property type="evidence" value="ECO:0007669"/>
    <property type="project" value="TreeGrafter"/>
</dbReference>
<dbReference type="Proteomes" id="UP001417504">
    <property type="component" value="Unassembled WGS sequence"/>
</dbReference>
<proteinExistence type="predicted"/>
<sequence>MKINKYQLNLMTKKDLRMKFTTEMLNNVRVIKIQSWEPLLTRGLKGIKFKCLISAEYPFDSQRHNTSIQGGEKVGIVGRTGSSKSTLIQAFFRMMEPAGGRIVIDGIDISKIASFLKNQSFSKELLEATSIQLDCIRMKGCGKSLCP</sequence>
<comment type="caution">
    <text evidence="4">The sequence shown here is derived from an EMBL/GenBank/DDBJ whole genome shotgun (WGS) entry which is preliminary data.</text>
</comment>
<reference evidence="4 5" key="1">
    <citation type="submission" date="2024-01" db="EMBL/GenBank/DDBJ databases">
        <title>Genome assemblies of Stephania.</title>
        <authorList>
            <person name="Yang L."/>
        </authorList>
    </citation>
    <scope>NUCLEOTIDE SEQUENCE [LARGE SCALE GENOMIC DNA]</scope>
    <source>
        <strain evidence="4">QJT</strain>
        <tissue evidence="4">Leaf</tissue>
    </source>
</reference>
<gene>
    <name evidence="4" type="ORF">Sjap_006844</name>
</gene>
<dbReference type="GO" id="GO:0005524">
    <property type="term" value="F:ATP binding"/>
    <property type="evidence" value="ECO:0007669"/>
    <property type="project" value="UniProtKB-KW"/>
</dbReference>
<protein>
    <recommendedName>
        <fullName evidence="3">ABC transporter domain-containing protein</fullName>
    </recommendedName>
</protein>
<evidence type="ECO:0000256" key="1">
    <source>
        <dbReference type="ARBA" id="ARBA00022741"/>
    </source>
</evidence>
<dbReference type="Gene3D" id="3.40.50.300">
    <property type="entry name" value="P-loop containing nucleotide triphosphate hydrolases"/>
    <property type="match status" value="1"/>
</dbReference>
<name>A0AAP0K6K8_9MAGN</name>
<dbReference type="EMBL" id="JBBNAE010000002">
    <property type="protein sequence ID" value="KAK9146941.1"/>
    <property type="molecule type" value="Genomic_DNA"/>
</dbReference>
<accession>A0AAP0K6K8</accession>
<dbReference type="InterPro" id="IPR003439">
    <property type="entry name" value="ABC_transporter-like_ATP-bd"/>
</dbReference>
<feature type="domain" description="ABC transporter" evidence="3">
    <location>
        <begin position="64"/>
        <end position="116"/>
    </location>
</feature>
<keyword evidence="2" id="KW-0067">ATP-binding</keyword>
<evidence type="ECO:0000256" key="2">
    <source>
        <dbReference type="ARBA" id="ARBA00022840"/>
    </source>
</evidence>
<evidence type="ECO:0000313" key="4">
    <source>
        <dbReference type="EMBL" id="KAK9146941.1"/>
    </source>
</evidence>
<dbReference type="AlphaFoldDB" id="A0AAP0K6K8"/>
<dbReference type="SUPFAM" id="SSF52540">
    <property type="entry name" value="P-loop containing nucleoside triphosphate hydrolases"/>
    <property type="match status" value="1"/>
</dbReference>